<comment type="caution">
    <text evidence="2">The sequence shown here is derived from an EMBL/GenBank/DDBJ whole genome shotgun (WGS) entry which is preliminary data.</text>
</comment>
<organism evidence="2 3">
    <name type="scientific">Planktothrix rubescens CCAP 1459/22</name>
    <dbReference type="NCBI Taxonomy" id="329571"/>
    <lineage>
        <taxon>Bacteria</taxon>
        <taxon>Bacillati</taxon>
        <taxon>Cyanobacteriota</taxon>
        <taxon>Cyanophyceae</taxon>
        <taxon>Oscillatoriophycideae</taxon>
        <taxon>Oscillatoriales</taxon>
        <taxon>Microcoleaceae</taxon>
        <taxon>Planktothrix</taxon>
    </lineage>
</organism>
<protein>
    <recommendedName>
        <fullName evidence="1">Clp R domain-containing protein</fullName>
    </recommendedName>
</protein>
<evidence type="ECO:0000313" key="2">
    <source>
        <dbReference type="EMBL" id="CAC5342729.1"/>
    </source>
</evidence>
<dbReference type="Pfam" id="PF02861">
    <property type="entry name" value="Clp_N"/>
    <property type="match status" value="1"/>
</dbReference>
<sequence length="265" mass="29814">MTELSKSLTLTWEIAAQEAIQSGAEEISPSHLLLGLCKLCDRPIPELEAEIQGLVQRLHDVDPKQLRRQLRSLIINPNPVTHPRSEIHRSEESKQAFQRAAEIAESKENNLVLPEYLLQAILEPINSPLADNLDQLGLPDLYEQIFRGEIDNDDRLRREAVRSVLKQIGKSDVELQDLLISHPTSNPSDALEILQKSGDYNPQIREKIHQAGIRALEELTQSPKVHKIITEISIDALIVVFAPLGIAVKAIKILLEKSELKDNDR</sequence>
<dbReference type="SUPFAM" id="SSF81923">
    <property type="entry name" value="Double Clp-N motif"/>
    <property type="match status" value="1"/>
</dbReference>
<name>A0A6J7ZFR1_PLARU</name>
<evidence type="ECO:0000313" key="3">
    <source>
        <dbReference type="Proteomes" id="UP000196521"/>
    </source>
</evidence>
<dbReference type="EMBL" id="CZCZ02000013">
    <property type="protein sequence ID" value="CAC5342729.1"/>
    <property type="molecule type" value="Genomic_DNA"/>
</dbReference>
<accession>A0A6J7ZFR1</accession>
<evidence type="ECO:0000259" key="1">
    <source>
        <dbReference type="Pfam" id="PF02861"/>
    </source>
</evidence>
<dbReference type="EMBL" id="LR812490">
    <property type="protein sequence ID" value="CAC5342729.1"/>
    <property type="molecule type" value="Genomic_DNA"/>
</dbReference>
<reference evidence="2" key="1">
    <citation type="submission" date="2020-05" db="EMBL/GenBank/DDBJ databases">
        <authorList>
            <consortium name="Genoscope - CEA"/>
            <person name="William W."/>
        </authorList>
    </citation>
    <scope>NUCLEOTIDE SEQUENCE [LARGE SCALE GENOMIC DNA]</scope>
    <source>
        <strain evidence="2">PCC 7821</strain>
    </source>
</reference>
<dbReference type="Gene3D" id="1.10.1780.10">
    <property type="entry name" value="Clp, N-terminal domain"/>
    <property type="match status" value="1"/>
</dbReference>
<dbReference type="RefSeq" id="WP_026796306.1">
    <property type="nucleotide sequence ID" value="NZ_LR812490.1"/>
</dbReference>
<keyword evidence="3" id="KW-1185">Reference proteome</keyword>
<dbReference type="AlphaFoldDB" id="A0A6J7ZFR1"/>
<feature type="domain" description="Clp R" evidence="1">
    <location>
        <begin position="13"/>
        <end position="133"/>
    </location>
</feature>
<dbReference type="Proteomes" id="UP000196521">
    <property type="component" value="Chromosome"/>
</dbReference>
<dbReference type="InterPro" id="IPR036628">
    <property type="entry name" value="Clp_N_dom_sf"/>
</dbReference>
<dbReference type="InterPro" id="IPR004176">
    <property type="entry name" value="Clp_R_N"/>
</dbReference>
<gene>
    <name evidence="2" type="ORF">PLAN_30022</name>
</gene>
<proteinExistence type="predicted"/>